<keyword evidence="3" id="KW-1185">Reference proteome</keyword>
<feature type="transmembrane region" description="Helical" evidence="1">
    <location>
        <begin position="36"/>
        <end position="62"/>
    </location>
</feature>
<keyword evidence="1" id="KW-0472">Membrane</keyword>
<evidence type="ECO:0000256" key="1">
    <source>
        <dbReference type="SAM" id="Phobius"/>
    </source>
</evidence>
<keyword evidence="1" id="KW-0812">Transmembrane</keyword>
<dbReference type="Proteomes" id="UP001596207">
    <property type="component" value="Unassembled WGS sequence"/>
</dbReference>
<evidence type="ECO:0000313" key="3">
    <source>
        <dbReference type="Proteomes" id="UP001596207"/>
    </source>
</evidence>
<dbReference type="EMBL" id="JBHSQQ010000171">
    <property type="protein sequence ID" value="MFC5944234.1"/>
    <property type="molecule type" value="Genomic_DNA"/>
</dbReference>
<gene>
    <name evidence="2" type="ORF">ACFPZ4_22520</name>
</gene>
<name>A0ABW1HVN9_9ACTN</name>
<evidence type="ECO:0000313" key="2">
    <source>
        <dbReference type="EMBL" id="MFC5944234.1"/>
    </source>
</evidence>
<keyword evidence="1" id="KW-1133">Transmembrane helix</keyword>
<protein>
    <submittedName>
        <fullName evidence="2">Uncharacterized protein</fullName>
    </submittedName>
</protein>
<feature type="transmembrane region" description="Helical" evidence="1">
    <location>
        <begin position="137"/>
        <end position="155"/>
    </location>
</feature>
<feature type="transmembrane region" description="Helical" evidence="1">
    <location>
        <begin position="82"/>
        <end position="101"/>
    </location>
</feature>
<proteinExistence type="predicted"/>
<feature type="transmembrane region" description="Helical" evidence="1">
    <location>
        <begin position="113"/>
        <end position="130"/>
    </location>
</feature>
<comment type="caution">
    <text evidence="2">The sequence shown here is derived from an EMBL/GenBank/DDBJ whole genome shotgun (WGS) entry which is preliminary data.</text>
</comment>
<accession>A0ABW1HVN9</accession>
<sequence length="439" mass="46267">MSGGGEVWRHRVPQLAGVWLVGAFALPAMVEGLPVLLLGGVGLFAVAALACTVLLVVFLAVLVHGTAPASVLGATGGRRAAWVALVLGFGTILWRLGWALTDEIGAGISGRPGLTALLGGVPFVLVAGVLQRQARWRFAAVAAFVGLAATGLVALRTSGPDELTVRLAYTPGLDRDTTFVVEVPGYRPSDDAYGGRLGTGDFLPEDPDDVPPVRQVTVVAYRSVDPDPVCGWDVVDSHLGSECVREPGGLVYRRAVQQHGYQVRHGDGAVVVSGTHGVDRELLRHAARTLRPASAAERAALQDAEDVFVADVPGYRAEPIGLPPGVSYEPADHMSGPRSVVLTLTAVRAESNTPCFQVRCTPEGGGLTYVRAEATHAYVLRRGAVDVQVTGGMAVDRALLRRAVLAARPATDEELLRALPPPPPDGPLDRLRTWLRAHP</sequence>
<reference evidence="3" key="1">
    <citation type="journal article" date="2019" name="Int. J. Syst. Evol. Microbiol.">
        <title>The Global Catalogue of Microorganisms (GCM) 10K type strain sequencing project: providing services to taxonomists for standard genome sequencing and annotation.</title>
        <authorList>
            <consortium name="The Broad Institute Genomics Platform"/>
            <consortium name="The Broad Institute Genome Sequencing Center for Infectious Disease"/>
            <person name="Wu L."/>
            <person name="Ma J."/>
        </authorList>
    </citation>
    <scope>NUCLEOTIDE SEQUENCE [LARGE SCALE GENOMIC DNA]</scope>
    <source>
        <strain evidence="3">CGMCC 4.7173</strain>
    </source>
</reference>
<feature type="transmembrane region" description="Helical" evidence="1">
    <location>
        <begin position="12"/>
        <end position="30"/>
    </location>
</feature>
<organism evidence="2 3">
    <name type="scientific">Micromonospora harpali</name>
    <dbReference type="NCBI Taxonomy" id="1490225"/>
    <lineage>
        <taxon>Bacteria</taxon>
        <taxon>Bacillati</taxon>
        <taxon>Actinomycetota</taxon>
        <taxon>Actinomycetes</taxon>
        <taxon>Micromonosporales</taxon>
        <taxon>Micromonosporaceae</taxon>
        <taxon>Micromonospora</taxon>
    </lineage>
</organism>
<dbReference type="RefSeq" id="WP_353898439.1">
    <property type="nucleotide sequence ID" value="NZ_CP158970.1"/>
</dbReference>